<dbReference type="Proteomes" id="UP000076088">
    <property type="component" value="Chromosome"/>
</dbReference>
<keyword evidence="3" id="KW-0238">DNA-binding</keyword>
<evidence type="ECO:0000256" key="1">
    <source>
        <dbReference type="ARBA" id="ARBA00009437"/>
    </source>
</evidence>
<dbReference type="Gene3D" id="3.40.190.290">
    <property type="match status" value="1"/>
</dbReference>
<comment type="similarity">
    <text evidence="1">Belongs to the LysR transcriptional regulatory family.</text>
</comment>
<dbReference type="GO" id="GO:0000976">
    <property type="term" value="F:transcription cis-regulatory region binding"/>
    <property type="evidence" value="ECO:0007669"/>
    <property type="project" value="TreeGrafter"/>
</dbReference>
<sequence length="383" mass="41666">MNIWNLNLRHLKAAAETARLGTISEAARAVHLTQPAVTQALSRLERQVGLPLFERHPGGIRPTEAARLLVPRITAALDLVGSPRVTMAEMHAFIALADAGSYGGASLATGLSQPTLHRGVRDLSVALARSLTERRGRGIALTHQGRRLARNFRLARAELEAGIAEVDALKGQETGRIAIGAMPLSRARILPSAVALFLKQWPEAVVDIVEGSYAELIEPLRDGTLDILVGALRDPGAGDDLVRRRLFDDRPAVIGRHGHPLAGQSKVDMVALASLPWIVPPNGTPLRAQWNRMFDAAGIEKPRVPVECGSVMMIRQILMGSDMLTLLSPDQVAVELEAHWLAHICDAPPDVVRTIGVTHRSQWRPTARQRAFVDLMYHVINGE</sequence>
<dbReference type="GO" id="GO:0003700">
    <property type="term" value="F:DNA-binding transcription factor activity"/>
    <property type="evidence" value="ECO:0007669"/>
    <property type="project" value="InterPro"/>
</dbReference>
<dbReference type="SUPFAM" id="SSF53850">
    <property type="entry name" value="Periplasmic binding protein-like II"/>
    <property type="match status" value="1"/>
</dbReference>
<protein>
    <submittedName>
        <fullName evidence="6">LysR family transcriptional regulator</fullName>
    </submittedName>
</protein>
<feature type="domain" description="HTH lysR-type" evidence="5">
    <location>
        <begin position="6"/>
        <end position="63"/>
    </location>
</feature>
<gene>
    <name evidence="6" type="ORF">ATM17_18275</name>
</gene>
<dbReference type="InterPro" id="IPR036390">
    <property type="entry name" value="WH_DNA-bd_sf"/>
</dbReference>
<evidence type="ECO:0000259" key="5">
    <source>
        <dbReference type="PROSITE" id="PS50931"/>
    </source>
</evidence>
<dbReference type="AlphaFoldDB" id="A0AAC9FG31"/>
<evidence type="ECO:0000313" key="7">
    <source>
        <dbReference type="Proteomes" id="UP000076088"/>
    </source>
</evidence>
<name>A0AAC9FG31_SPHMC</name>
<keyword evidence="4" id="KW-0804">Transcription</keyword>
<evidence type="ECO:0000256" key="2">
    <source>
        <dbReference type="ARBA" id="ARBA00023015"/>
    </source>
</evidence>
<dbReference type="RefSeq" id="WP_054730695.1">
    <property type="nucleotide sequence ID" value="NZ_CP009429.1"/>
</dbReference>
<dbReference type="InterPro" id="IPR000847">
    <property type="entry name" value="LysR_HTH_N"/>
</dbReference>
<dbReference type="InterPro" id="IPR036388">
    <property type="entry name" value="WH-like_DNA-bd_sf"/>
</dbReference>
<proteinExistence type="inferred from homology"/>
<organism evidence="6 7">
    <name type="scientific">Sphingopyxis macrogoltabida</name>
    <name type="common">Sphingomonas macrogoltabidus</name>
    <dbReference type="NCBI Taxonomy" id="33050"/>
    <lineage>
        <taxon>Bacteria</taxon>
        <taxon>Pseudomonadati</taxon>
        <taxon>Pseudomonadota</taxon>
        <taxon>Alphaproteobacteria</taxon>
        <taxon>Sphingomonadales</taxon>
        <taxon>Sphingomonadaceae</taxon>
        <taxon>Sphingopyxis</taxon>
    </lineage>
</organism>
<dbReference type="Gene3D" id="1.10.10.10">
    <property type="entry name" value="Winged helix-like DNA-binding domain superfamily/Winged helix DNA-binding domain"/>
    <property type="match status" value="2"/>
</dbReference>
<accession>A0AAC9FG31</accession>
<dbReference type="KEGG" id="smaz:LH19_17710"/>
<dbReference type="PANTHER" id="PTHR30126:SF98">
    <property type="entry name" value="HTH-TYPE TRANSCRIPTIONAL ACTIVATOR BAUR"/>
    <property type="match status" value="1"/>
</dbReference>
<dbReference type="Pfam" id="PF03466">
    <property type="entry name" value="LysR_substrate"/>
    <property type="match status" value="1"/>
</dbReference>
<keyword evidence="2" id="KW-0805">Transcription regulation</keyword>
<dbReference type="PRINTS" id="PR00039">
    <property type="entry name" value="HTHLYSR"/>
</dbReference>
<dbReference type="PROSITE" id="PS50931">
    <property type="entry name" value="HTH_LYSR"/>
    <property type="match status" value="2"/>
</dbReference>
<dbReference type="Pfam" id="PF00126">
    <property type="entry name" value="HTH_1"/>
    <property type="match status" value="2"/>
</dbReference>
<reference evidence="6 7" key="2">
    <citation type="journal article" date="2016" name="Genome Announc.">
        <title>Complete Genome Sequence of Sphingopyxis macrogoltabida Strain 203N (NBRC 111659), a Polyethylene Glycol Degrader.</title>
        <authorList>
            <person name="Ohtsubo Y."/>
            <person name="Nonoyama S."/>
            <person name="Nagata Y."/>
            <person name="Numata M."/>
            <person name="Tsuchikane K."/>
            <person name="Hosoyama A."/>
            <person name="Yamazoe A."/>
            <person name="Tsuda M."/>
            <person name="Fujita N."/>
            <person name="Kawai F."/>
        </authorList>
    </citation>
    <scope>NUCLEOTIDE SEQUENCE [LARGE SCALE GENOMIC DNA]</scope>
    <source>
        <strain evidence="6 7">203N</strain>
    </source>
</reference>
<dbReference type="PANTHER" id="PTHR30126">
    <property type="entry name" value="HTH-TYPE TRANSCRIPTIONAL REGULATOR"/>
    <property type="match status" value="1"/>
</dbReference>
<dbReference type="InterPro" id="IPR005119">
    <property type="entry name" value="LysR_subst-bd"/>
</dbReference>
<evidence type="ECO:0000256" key="3">
    <source>
        <dbReference type="ARBA" id="ARBA00023125"/>
    </source>
</evidence>
<evidence type="ECO:0000256" key="4">
    <source>
        <dbReference type="ARBA" id="ARBA00023163"/>
    </source>
</evidence>
<keyword evidence="7" id="KW-1185">Reference proteome</keyword>
<feature type="domain" description="HTH lysR-type" evidence="5">
    <location>
        <begin position="85"/>
        <end position="142"/>
    </location>
</feature>
<reference evidence="7" key="1">
    <citation type="submission" date="2015-11" db="EMBL/GenBank/DDBJ databases">
        <title>Complete genome sequence of a polyethylene-glycol degrader Sphingopyxis macrogoltabida 203N (NBRC 111659).</title>
        <authorList>
            <person name="Yoshiyuki O."/>
            <person name="Shouta N."/>
            <person name="Nagata Y."/>
            <person name="Numata M."/>
            <person name="Tsuchikane K."/>
            <person name="Hosoyama A."/>
            <person name="Yamazoe A."/>
            <person name="Tsuda M."/>
            <person name="Fujita N."/>
            <person name="Kawai F."/>
        </authorList>
    </citation>
    <scope>NUCLEOTIDE SEQUENCE [LARGE SCALE GENOMIC DNA]</scope>
    <source>
        <strain evidence="7">203N</strain>
    </source>
</reference>
<dbReference type="EMBL" id="CP013344">
    <property type="protein sequence ID" value="AMU90965.1"/>
    <property type="molecule type" value="Genomic_DNA"/>
</dbReference>
<evidence type="ECO:0000313" key="6">
    <source>
        <dbReference type="EMBL" id="AMU90965.1"/>
    </source>
</evidence>
<dbReference type="SUPFAM" id="SSF46785">
    <property type="entry name" value="Winged helix' DNA-binding domain"/>
    <property type="match status" value="2"/>
</dbReference>